<dbReference type="Proteomes" id="UP001328107">
    <property type="component" value="Unassembled WGS sequence"/>
</dbReference>
<protein>
    <recommendedName>
        <fullName evidence="3">Protein kinase</fullName>
    </recommendedName>
</protein>
<dbReference type="InterPro" id="IPR011009">
    <property type="entry name" value="Kinase-like_dom_sf"/>
</dbReference>
<dbReference type="Gene3D" id="3.30.200.20">
    <property type="entry name" value="Phosphorylase Kinase, domain 1"/>
    <property type="match status" value="1"/>
</dbReference>
<keyword evidence="2" id="KW-1185">Reference proteome</keyword>
<comment type="caution">
    <text evidence="1">The sequence shown here is derived from an EMBL/GenBank/DDBJ whole genome shotgun (WGS) entry which is preliminary data.</text>
</comment>
<accession>A0AAN5CVI2</accession>
<evidence type="ECO:0008006" key="3">
    <source>
        <dbReference type="Google" id="ProtNLM"/>
    </source>
</evidence>
<dbReference type="SUPFAM" id="SSF56112">
    <property type="entry name" value="Protein kinase-like (PK-like)"/>
    <property type="match status" value="1"/>
</dbReference>
<sequence>MGAFSRNVTPFTRESPRVQRARRAAAERERQQALERSHANILQFPNTTIARMLHDCEMMEHLSRGKIHSGVIRARKNNTDVAVKWRVTPKVDQTRAAELNELFSDAVLVDHANITKIFGYAIHEMVVHGCTHIAYAFVMDYMTVSLQEISKVAPDIPLPNTFSKPESSLAQQYSQFFDCDLEFLISDNGSRENCFSSFSV</sequence>
<organism evidence="1 2">
    <name type="scientific">Pristionchus mayeri</name>
    <dbReference type="NCBI Taxonomy" id="1317129"/>
    <lineage>
        <taxon>Eukaryota</taxon>
        <taxon>Metazoa</taxon>
        <taxon>Ecdysozoa</taxon>
        <taxon>Nematoda</taxon>
        <taxon>Chromadorea</taxon>
        <taxon>Rhabditida</taxon>
        <taxon>Rhabditina</taxon>
        <taxon>Diplogasteromorpha</taxon>
        <taxon>Diplogasteroidea</taxon>
        <taxon>Neodiplogasteridae</taxon>
        <taxon>Pristionchus</taxon>
    </lineage>
</organism>
<dbReference type="EMBL" id="BTRK01000005">
    <property type="protein sequence ID" value="GMR51431.1"/>
    <property type="molecule type" value="Genomic_DNA"/>
</dbReference>
<dbReference type="AlphaFoldDB" id="A0AAN5CVI2"/>
<reference evidence="2" key="1">
    <citation type="submission" date="2022-10" db="EMBL/GenBank/DDBJ databases">
        <title>Genome assembly of Pristionchus species.</title>
        <authorList>
            <person name="Yoshida K."/>
            <person name="Sommer R.J."/>
        </authorList>
    </citation>
    <scope>NUCLEOTIDE SEQUENCE [LARGE SCALE GENOMIC DNA]</scope>
    <source>
        <strain evidence="2">RS5460</strain>
    </source>
</reference>
<evidence type="ECO:0000313" key="1">
    <source>
        <dbReference type="EMBL" id="GMR51431.1"/>
    </source>
</evidence>
<gene>
    <name evidence="1" type="ORF">PMAYCL1PPCAC_21626</name>
</gene>
<name>A0AAN5CVI2_9BILA</name>
<proteinExistence type="predicted"/>
<evidence type="ECO:0000313" key="2">
    <source>
        <dbReference type="Proteomes" id="UP001328107"/>
    </source>
</evidence>